<protein>
    <submittedName>
        <fullName evidence="8">DsbA family protein</fullName>
    </submittedName>
</protein>
<name>A0A940WQS0_9BACI</name>
<keyword evidence="2" id="KW-0732">Signal</keyword>
<dbReference type="Gene3D" id="3.40.30.10">
    <property type="entry name" value="Glutaredoxin"/>
    <property type="match status" value="1"/>
</dbReference>
<feature type="transmembrane region" description="Helical" evidence="6">
    <location>
        <begin position="12"/>
        <end position="28"/>
    </location>
</feature>
<accession>A0A940WQS0</accession>
<comment type="caution">
    <text evidence="8">The sequence shown here is derived from an EMBL/GenBank/DDBJ whole genome shotgun (WGS) entry which is preliminary data.</text>
</comment>
<dbReference type="PANTHER" id="PTHR13887">
    <property type="entry name" value="GLUTATHIONE S-TRANSFERASE KAPPA"/>
    <property type="match status" value="1"/>
</dbReference>
<keyword evidence="6" id="KW-0472">Membrane</keyword>
<dbReference type="SUPFAM" id="SSF52833">
    <property type="entry name" value="Thioredoxin-like"/>
    <property type="match status" value="1"/>
</dbReference>
<dbReference type="RefSeq" id="WP_210596472.1">
    <property type="nucleotide sequence ID" value="NZ_JAGKSQ010000002.1"/>
</dbReference>
<evidence type="ECO:0000256" key="1">
    <source>
        <dbReference type="ARBA" id="ARBA00005791"/>
    </source>
</evidence>
<dbReference type="Proteomes" id="UP000678228">
    <property type="component" value="Unassembled WGS sequence"/>
</dbReference>
<dbReference type="InterPro" id="IPR012336">
    <property type="entry name" value="Thioredoxin-like_fold"/>
</dbReference>
<keyword evidence="6" id="KW-1133">Transmembrane helix</keyword>
<evidence type="ECO:0000256" key="2">
    <source>
        <dbReference type="ARBA" id="ARBA00022729"/>
    </source>
</evidence>
<evidence type="ECO:0000256" key="5">
    <source>
        <dbReference type="ARBA" id="ARBA00023284"/>
    </source>
</evidence>
<keyword evidence="5" id="KW-0676">Redox-active center</keyword>
<dbReference type="PANTHER" id="PTHR13887:SF14">
    <property type="entry name" value="DISULFIDE BOND FORMATION PROTEIN D"/>
    <property type="match status" value="1"/>
</dbReference>
<evidence type="ECO:0000256" key="6">
    <source>
        <dbReference type="SAM" id="Phobius"/>
    </source>
</evidence>
<dbReference type="EMBL" id="JAGKSQ010000002">
    <property type="protein sequence ID" value="MBP3950795.1"/>
    <property type="molecule type" value="Genomic_DNA"/>
</dbReference>
<evidence type="ECO:0000259" key="7">
    <source>
        <dbReference type="Pfam" id="PF13462"/>
    </source>
</evidence>
<evidence type="ECO:0000256" key="3">
    <source>
        <dbReference type="ARBA" id="ARBA00023002"/>
    </source>
</evidence>
<keyword evidence="6" id="KW-0812">Transmembrane</keyword>
<keyword evidence="3" id="KW-0560">Oxidoreductase</keyword>
<keyword evidence="9" id="KW-1185">Reference proteome</keyword>
<sequence>MNKTTSPMKMAVVLTLGIIIILTLLILLKNYSTTPEAVVFDEQPPISGQPLLGNVDAPVSVVEFGDFKCPSCKAWGEAVLPLLEEEYINNGSVNFSYVNVLFHGEESEIGSLAAESVLKQSPSDYWTFHKQLFEAQPESQNHDNLWLTIDAVVDIANGIPSLDSSLLRESIEQQDEIAEVNKDTQLVNEYNVTSTPTVMINEKVVEDPFDYEMIKSIIEEELQEHE</sequence>
<dbReference type="AlphaFoldDB" id="A0A940WQS0"/>
<comment type="similarity">
    <text evidence="1">Belongs to the thioredoxin family. DsbA subfamily.</text>
</comment>
<evidence type="ECO:0000313" key="8">
    <source>
        <dbReference type="EMBL" id="MBP3950795.1"/>
    </source>
</evidence>
<proteinExistence type="inferred from homology"/>
<dbReference type="Pfam" id="PF13462">
    <property type="entry name" value="Thioredoxin_4"/>
    <property type="match status" value="1"/>
</dbReference>
<dbReference type="GO" id="GO:0016491">
    <property type="term" value="F:oxidoreductase activity"/>
    <property type="evidence" value="ECO:0007669"/>
    <property type="project" value="UniProtKB-KW"/>
</dbReference>
<organism evidence="8 9">
    <name type="scientific">Halalkalibacter suaedae</name>
    <dbReference type="NCBI Taxonomy" id="2822140"/>
    <lineage>
        <taxon>Bacteria</taxon>
        <taxon>Bacillati</taxon>
        <taxon>Bacillota</taxon>
        <taxon>Bacilli</taxon>
        <taxon>Bacillales</taxon>
        <taxon>Bacillaceae</taxon>
        <taxon>Halalkalibacter</taxon>
    </lineage>
</organism>
<reference evidence="8" key="1">
    <citation type="submission" date="2021-03" db="EMBL/GenBank/DDBJ databases">
        <title>Bacillus suaedae sp. nov., isolated from Suaeda aralocaspica.</title>
        <authorList>
            <person name="Lei R.F.R."/>
        </authorList>
    </citation>
    <scope>NUCLEOTIDE SEQUENCE</scope>
    <source>
        <strain evidence="8">YZJH907-2</strain>
    </source>
</reference>
<feature type="domain" description="Thioredoxin-like fold" evidence="7">
    <location>
        <begin position="49"/>
        <end position="219"/>
    </location>
</feature>
<evidence type="ECO:0000313" key="9">
    <source>
        <dbReference type="Proteomes" id="UP000678228"/>
    </source>
</evidence>
<gene>
    <name evidence="8" type="ORF">J7W16_06575</name>
</gene>
<evidence type="ECO:0000256" key="4">
    <source>
        <dbReference type="ARBA" id="ARBA00023157"/>
    </source>
</evidence>
<dbReference type="InterPro" id="IPR036249">
    <property type="entry name" value="Thioredoxin-like_sf"/>
</dbReference>
<keyword evidence="4" id="KW-1015">Disulfide bond</keyword>